<proteinExistence type="predicted"/>
<protein>
    <submittedName>
        <fullName evidence="1">Uncharacterized protein</fullName>
    </submittedName>
</protein>
<dbReference type="RefSeq" id="WP_213294967.1">
    <property type="nucleotide sequence ID" value="NZ_JAGYVZ010000002.1"/>
</dbReference>
<name>A0ABS5P6H8_9FLAO</name>
<keyword evidence="2" id="KW-1185">Reference proteome</keyword>
<evidence type="ECO:0000313" key="1">
    <source>
        <dbReference type="EMBL" id="MBS7229923.1"/>
    </source>
</evidence>
<organism evidence="1 2">
    <name type="scientific">Flavobacterium psychroterrae</name>
    <dbReference type="NCBI Taxonomy" id="2133767"/>
    <lineage>
        <taxon>Bacteria</taxon>
        <taxon>Pseudomonadati</taxon>
        <taxon>Bacteroidota</taxon>
        <taxon>Flavobacteriia</taxon>
        <taxon>Flavobacteriales</taxon>
        <taxon>Flavobacteriaceae</taxon>
        <taxon>Flavobacterium</taxon>
    </lineage>
</organism>
<reference evidence="1 2" key="1">
    <citation type="journal article" date="2018" name="Int. J. Syst. Evol. Microbiol.">
        <title>Flavobacterium chryseum sp. nov. and Flavobacterium psychroterrae sp. nov., novel environmental bacteria isolated from Antarctica.</title>
        <authorList>
            <person name="Kralova S."/>
            <person name="Svec P."/>
            <person name="Busse H.J."/>
            <person name="Stankova E."/>
            <person name="Vaczi P."/>
            <person name="Sedlacek I."/>
        </authorList>
    </citation>
    <scope>NUCLEOTIDE SEQUENCE [LARGE SCALE GENOMIC DNA]</scope>
    <source>
        <strain evidence="1 2">CCM 8827</strain>
    </source>
</reference>
<gene>
    <name evidence="1" type="ORF">KHA90_02705</name>
</gene>
<dbReference type="EMBL" id="JAGYVZ010000002">
    <property type="protein sequence ID" value="MBS7229923.1"/>
    <property type="molecule type" value="Genomic_DNA"/>
</dbReference>
<sequence>MFKNFDNFHTFDDFKIDEDLGQYSSYSSYNSDLLRLVDFYGRTPFDWYRNKKNGGNNLA</sequence>
<comment type="caution">
    <text evidence="1">The sequence shown here is derived from an EMBL/GenBank/DDBJ whole genome shotgun (WGS) entry which is preliminary data.</text>
</comment>
<evidence type="ECO:0000313" key="2">
    <source>
        <dbReference type="Proteomes" id="UP000722625"/>
    </source>
</evidence>
<dbReference type="Proteomes" id="UP000722625">
    <property type="component" value="Unassembled WGS sequence"/>
</dbReference>
<accession>A0ABS5P6H8</accession>